<dbReference type="InterPro" id="IPR043781">
    <property type="entry name" value="DUF5723"/>
</dbReference>
<gene>
    <name evidence="3" type="ORF">Q5H92_11415</name>
</gene>
<feature type="signal peptide" evidence="1">
    <location>
        <begin position="1"/>
        <end position="22"/>
    </location>
</feature>
<name>A0ABT9AAW4_9BACT</name>
<accession>A0ABT9AAW4</accession>
<organism evidence="3 4">
    <name type="scientific">Hymenobacter mellowenesis</name>
    <dbReference type="NCBI Taxonomy" id="3063995"/>
    <lineage>
        <taxon>Bacteria</taxon>
        <taxon>Pseudomonadati</taxon>
        <taxon>Bacteroidota</taxon>
        <taxon>Cytophagia</taxon>
        <taxon>Cytophagales</taxon>
        <taxon>Hymenobacteraceae</taxon>
        <taxon>Hymenobacter</taxon>
    </lineage>
</organism>
<feature type="domain" description="DUF5723" evidence="2">
    <location>
        <begin position="60"/>
        <end position="438"/>
    </location>
</feature>
<comment type="caution">
    <text evidence="3">The sequence shown here is derived from an EMBL/GenBank/DDBJ whole genome shotgun (WGS) entry which is preliminary data.</text>
</comment>
<keyword evidence="4" id="KW-1185">Reference proteome</keyword>
<dbReference type="RefSeq" id="WP_305011652.1">
    <property type="nucleotide sequence ID" value="NZ_JAUQSX010000005.1"/>
</dbReference>
<proteinExistence type="predicted"/>
<keyword evidence="1" id="KW-0732">Signal</keyword>
<evidence type="ECO:0000313" key="3">
    <source>
        <dbReference type="EMBL" id="MDO7846969.1"/>
    </source>
</evidence>
<dbReference type="Proteomes" id="UP001167796">
    <property type="component" value="Unassembled WGS sequence"/>
</dbReference>
<dbReference type="Pfam" id="PF18990">
    <property type="entry name" value="DUF5723"/>
    <property type="match status" value="1"/>
</dbReference>
<evidence type="ECO:0000313" key="4">
    <source>
        <dbReference type="Proteomes" id="UP001167796"/>
    </source>
</evidence>
<reference evidence="3" key="1">
    <citation type="submission" date="2023-07" db="EMBL/GenBank/DDBJ databases">
        <authorList>
            <person name="Kim M.K."/>
        </authorList>
    </citation>
    <scope>NUCLEOTIDE SEQUENCE</scope>
    <source>
        <strain evidence="3">M29</strain>
    </source>
</reference>
<protein>
    <submittedName>
        <fullName evidence="3">DUF5723 family protein</fullName>
    </submittedName>
</protein>
<evidence type="ECO:0000259" key="2">
    <source>
        <dbReference type="Pfam" id="PF18990"/>
    </source>
</evidence>
<feature type="chain" id="PRO_5045566003" evidence="1">
    <location>
        <begin position="23"/>
        <end position="481"/>
    </location>
</feature>
<sequence>MKVPFHYALLALGLALPGSAWAQNELSNFSATGRGGVINTFATDYQVIGINPANLGRGTDFKVAFTIAETGAGIGSQSLTKSMFKHILYDGSQALTPADRTALVQQLTGDNVLNLNVDVTTLGLAVTLPNGLGGIAFSNRQRVAGHLALNKNAADVIVNGKSAASLQPYYAYASGTGTVTPTGQTIGVAAFLDGTAIQAAWTSEFNLAYGVQVLDNTGFKLSAGLGYRYIQGIGIADVRTTGGTLYAYNALSPLFKVNYGTLANPNATNFNYENGGGLSPVGHGNGFDFGLAAEIGKIVRVGASVADLGSMTWTGNVLQAQDQKLQQVNSSGLSTYDVINEISKQFSNTESTLFTYEASKERKASLPAKLRLGGGVRISQFFEAGLDVTLPLNKVAGNLTAPFVGVGVDYKPLHWLKLSSGFTEGAGYGKSLPLGLTFVTPIWEAGISTRDVVGLLSEESPYSSVAFGVLRFKIGGESTTN</sequence>
<dbReference type="EMBL" id="JAUQSX010000005">
    <property type="protein sequence ID" value="MDO7846969.1"/>
    <property type="molecule type" value="Genomic_DNA"/>
</dbReference>
<evidence type="ECO:0000256" key="1">
    <source>
        <dbReference type="SAM" id="SignalP"/>
    </source>
</evidence>